<comment type="caution">
    <text evidence="5">The sequence shown here is derived from an EMBL/GenBank/DDBJ whole genome shotgun (WGS) entry which is preliminary data.</text>
</comment>
<keyword evidence="2" id="KW-0472">Membrane</keyword>
<feature type="domain" description="DUF7939" evidence="4">
    <location>
        <begin position="481"/>
        <end position="569"/>
    </location>
</feature>
<organism evidence="5 6">
    <name type="scientific">Idiomarina aquatica</name>
    <dbReference type="NCBI Taxonomy" id="1327752"/>
    <lineage>
        <taxon>Bacteria</taxon>
        <taxon>Pseudomonadati</taxon>
        <taxon>Pseudomonadota</taxon>
        <taxon>Gammaproteobacteria</taxon>
        <taxon>Alteromonadales</taxon>
        <taxon>Idiomarinaceae</taxon>
        <taxon>Idiomarina</taxon>
    </lineage>
</organism>
<keyword evidence="2" id="KW-1133">Transmembrane helix</keyword>
<dbReference type="PANTHER" id="PTHR40940:SF1">
    <property type="entry name" value="PROTEIN BATD"/>
    <property type="match status" value="1"/>
</dbReference>
<dbReference type="EMBL" id="SNXI01000004">
    <property type="protein sequence ID" value="TDP38977.1"/>
    <property type="molecule type" value="Genomic_DNA"/>
</dbReference>
<evidence type="ECO:0000313" key="6">
    <source>
        <dbReference type="Proteomes" id="UP000295531"/>
    </source>
</evidence>
<feature type="compositionally biased region" description="Polar residues" evidence="1">
    <location>
        <begin position="421"/>
        <end position="431"/>
    </location>
</feature>
<reference evidence="5 6" key="1">
    <citation type="submission" date="2019-03" db="EMBL/GenBank/DDBJ databases">
        <title>Freshwater and sediment microbial communities from various areas in North America, analyzing microbe dynamics in response to fracking.</title>
        <authorList>
            <person name="Lamendella R."/>
        </authorList>
    </citation>
    <scope>NUCLEOTIDE SEQUENCE [LARGE SCALE GENOMIC DNA]</scope>
    <source>
        <strain evidence="5 6">18_TX</strain>
    </source>
</reference>
<dbReference type="RefSeq" id="WP_133539083.1">
    <property type="nucleotide sequence ID" value="NZ_SNXI01000004.1"/>
</dbReference>
<feature type="transmembrane region" description="Helical" evidence="2">
    <location>
        <begin position="438"/>
        <end position="458"/>
    </location>
</feature>
<evidence type="ECO:0000313" key="5">
    <source>
        <dbReference type="EMBL" id="TDP38977.1"/>
    </source>
</evidence>
<feature type="compositionally biased region" description="Basic and acidic residues" evidence="1">
    <location>
        <begin position="407"/>
        <end position="419"/>
    </location>
</feature>
<name>A0A4R6PLA2_9GAMM</name>
<dbReference type="OrthoDB" id="5293418at2"/>
<evidence type="ECO:0000256" key="3">
    <source>
        <dbReference type="SAM" id="SignalP"/>
    </source>
</evidence>
<feature type="region of interest" description="Disordered" evidence="1">
    <location>
        <begin position="396"/>
        <end position="431"/>
    </location>
</feature>
<keyword evidence="3" id="KW-0732">Signal</keyword>
<dbReference type="AlphaFoldDB" id="A0A4R6PLA2"/>
<proteinExistence type="predicted"/>
<dbReference type="Pfam" id="PF25607">
    <property type="entry name" value="DUF7939"/>
    <property type="match status" value="1"/>
</dbReference>
<evidence type="ECO:0000256" key="1">
    <source>
        <dbReference type="SAM" id="MobiDB-lite"/>
    </source>
</evidence>
<sequence>MVRSIKQLTGFILLSVSTLFGTLCATPAYAQVTTIEASVDKNPVIVDESFVLTVTFNDDVDSSAFQPQQLLSDFIVGRTSVSRQTSIVNGDLSKLTRFTTVLIARQQGDYTIPAIMMDGAQSQPITVEVLPAGSDTSSRSDKIAFIESTLDSQSVFLQQPFTYIVRLYLAADLNKGNLMPPKMEHADIRQIGSDEESTKMLNGRRYKVYQRTYQITPNKSGEFDIEGARFDGEVYAEGQRSIFSSFSNTQPVSTIGKTVSVQVKPVPANWQGHWLPSELVTISQSLTPEKSSIDVGEPITLSYQLTAVGVKPEQLPAIQPQFPDSVRVYPDNEKTDQFVRNGVTIAQKTMSYAVVPNEPGSLQLPALEIPWFNTKRGQRDITRTDAVNLTVNGVVNELNDTDSQAEPEPKTETPAKDDQAGSAQNQKDTLTESAGQRVISVLAALLGISLLGNLAWFWRRKKRQPTEVPNRRSAEKPLTDNQQWRNFQKACADNHARKADEFLRKWAQQRFNKRLVALGDLARWVAQGNSVDENLQQQLNTLQQSLFSATKPKWTDGKTLYQSLRKALDKQPKPRRNDLPSLY</sequence>
<dbReference type="Proteomes" id="UP000295531">
    <property type="component" value="Unassembled WGS sequence"/>
</dbReference>
<protein>
    <submittedName>
        <fullName evidence="5">Oxygen tolerance protein BatD</fullName>
    </submittedName>
</protein>
<dbReference type="Pfam" id="PF13584">
    <property type="entry name" value="BatD"/>
    <property type="match status" value="3"/>
</dbReference>
<evidence type="ECO:0000259" key="4">
    <source>
        <dbReference type="Pfam" id="PF25607"/>
    </source>
</evidence>
<gene>
    <name evidence="5" type="ORF">DEU29_10481</name>
</gene>
<evidence type="ECO:0000256" key="2">
    <source>
        <dbReference type="SAM" id="Phobius"/>
    </source>
</evidence>
<dbReference type="InterPro" id="IPR057699">
    <property type="entry name" value="DUF7939"/>
</dbReference>
<accession>A0A4R6PLA2</accession>
<dbReference type="PANTHER" id="PTHR40940">
    <property type="entry name" value="PROTEIN BATD-RELATED"/>
    <property type="match status" value="1"/>
</dbReference>
<feature type="signal peptide" evidence="3">
    <location>
        <begin position="1"/>
        <end position="30"/>
    </location>
</feature>
<dbReference type="InterPro" id="IPR025738">
    <property type="entry name" value="BatD"/>
</dbReference>
<feature type="chain" id="PRO_5020946680" evidence="3">
    <location>
        <begin position="31"/>
        <end position="583"/>
    </location>
</feature>
<keyword evidence="2" id="KW-0812">Transmembrane</keyword>
<keyword evidence="6" id="KW-1185">Reference proteome</keyword>